<evidence type="ECO:0008006" key="3">
    <source>
        <dbReference type="Google" id="ProtNLM"/>
    </source>
</evidence>
<name>A0A0W0G909_MONRR</name>
<organism evidence="1 2">
    <name type="scientific">Moniliophthora roreri</name>
    <name type="common">Frosty pod rot fungus</name>
    <name type="synonym">Monilia roreri</name>
    <dbReference type="NCBI Taxonomy" id="221103"/>
    <lineage>
        <taxon>Eukaryota</taxon>
        <taxon>Fungi</taxon>
        <taxon>Dikarya</taxon>
        <taxon>Basidiomycota</taxon>
        <taxon>Agaricomycotina</taxon>
        <taxon>Agaricomycetes</taxon>
        <taxon>Agaricomycetidae</taxon>
        <taxon>Agaricales</taxon>
        <taxon>Marasmiineae</taxon>
        <taxon>Marasmiaceae</taxon>
        <taxon>Moniliophthora</taxon>
    </lineage>
</organism>
<evidence type="ECO:0000313" key="1">
    <source>
        <dbReference type="EMBL" id="KTB45041.1"/>
    </source>
</evidence>
<dbReference type="AlphaFoldDB" id="A0A0W0G909"/>
<dbReference type="Proteomes" id="UP000054988">
    <property type="component" value="Unassembled WGS sequence"/>
</dbReference>
<dbReference type="SUPFAM" id="SSF52047">
    <property type="entry name" value="RNI-like"/>
    <property type="match status" value="1"/>
</dbReference>
<gene>
    <name evidence="1" type="ORF">WG66_2380</name>
</gene>
<dbReference type="EMBL" id="LATX01000793">
    <property type="protein sequence ID" value="KTB45041.1"/>
    <property type="molecule type" value="Genomic_DNA"/>
</dbReference>
<proteinExistence type="predicted"/>
<sequence length="541" mass="61409">MLPRSRHSAGIVPTTELAHASSTITNEESELVRYDVEIKRLNRIVKKPKAEQSLLRKQLTIHRSWVAPIRGLSLEIITEIFNYVFLSEDYSLSITSNGRRVLLTASHAIACVCSLDGTCCVPTLSLDGHLRKKPLSIHVTIPSWTLSLETDEDYATCHLGLRGLHVFLLLLEESARVETLSLHTDMKSTIFESFQPIMTRQCSFTILRSLRSFEVNGDENFDNFDFDQACPPWLLDNGIAIAPKLAILRIHQLLFEHPPPYRQLMAHLDVQWDENPGYLLCALEMCAKLQVLQVLHIGVSHSAFAQIRIFFGSLILPSLHTLELRFHMKNVPPDNRPIMGISLGFPALLDMLIHICDKLKKLSLTFFLYIPHGDIFEVLESCPSLETLELRFLPRQHHFQCHSQLISFLIRRLTLGAHSWGTRNPPLLSKLQKLFIHAKNPATSSPDEVVGHILDVIESRSRSMSVTSTDADHNTSLQNVSISFRNVEEHSWEDIKDCRTLLSCSMLLDRLATLEPTRYKVYDRVVDLGNSSSSVVYGRRV</sequence>
<protein>
    <recommendedName>
        <fullName evidence="3">F-box domain-containing protein</fullName>
    </recommendedName>
</protein>
<reference evidence="1 2" key="1">
    <citation type="submission" date="2015-12" db="EMBL/GenBank/DDBJ databases">
        <title>Draft genome sequence of Moniliophthora roreri, the causal agent of frosty pod rot of cacao.</title>
        <authorList>
            <person name="Aime M.C."/>
            <person name="Diaz-Valderrama J.R."/>
            <person name="Kijpornyongpan T."/>
            <person name="Phillips-Mora W."/>
        </authorList>
    </citation>
    <scope>NUCLEOTIDE SEQUENCE [LARGE SCALE GENOMIC DNA]</scope>
    <source>
        <strain evidence="1 2">MCA 2952</strain>
    </source>
</reference>
<evidence type="ECO:0000313" key="2">
    <source>
        <dbReference type="Proteomes" id="UP000054988"/>
    </source>
</evidence>
<comment type="caution">
    <text evidence="1">The sequence shown here is derived from an EMBL/GenBank/DDBJ whole genome shotgun (WGS) entry which is preliminary data.</text>
</comment>
<accession>A0A0W0G909</accession>